<keyword evidence="5" id="KW-0436">Ligase</keyword>
<dbReference type="GO" id="GO:0006422">
    <property type="term" value="P:aspartyl-tRNA aminoacylation"/>
    <property type="evidence" value="ECO:0007669"/>
    <property type="project" value="InterPro"/>
</dbReference>
<evidence type="ECO:0000256" key="5">
    <source>
        <dbReference type="ARBA" id="ARBA00022598"/>
    </source>
</evidence>
<proteinExistence type="inferred from homology"/>
<gene>
    <name evidence="15" type="ORF">LTR78_005824</name>
</gene>
<comment type="catalytic activity">
    <reaction evidence="11">
        <text>tRNA(Asp) + L-aspartate + ATP = L-aspartyl-tRNA(Asp) + AMP + diphosphate</text>
        <dbReference type="Rhea" id="RHEA:19649"/>
        <dbReference type="Rhea" id="RHEA-COMP:9660"/>
        <dbReference type="Rhea" id="RHEA-COMP:9678"/>
        <dbReference type="ChEBI" id="CHEBI:29991"/>
        <dbReference type="ChEBI" id="CHEBI:30616"/>
        <dbReference type="ChEBI" id="CHEBI:33019"/>
        <dbReference type="ChEBI" id="CHEBI:78442"/>
        <dbReference type="ChEBI" id="CHEBI:78516"/>
        <dbReference type="ChEBI" id="CHEBI:456215"/>
        <dbReference type="EC" id="6.1.1.12"/>
    </reaction>
</comment>
<dbReference type="GO" id="GO:0005524">
    <property type="term" value="F:ATP binding"/>
    <property type="evidence" value="ECO:0007669"/>
    <property type="project" value="UniProtKB-KW"/>
</dbReference>
<dbReference type="FunFam" id="3.30.930.10:FF:000038">
    <property type="entry name" value="Aspartate--tRNA ligase"/>
    <property type="match status" value="1"/>
</dbReference>
<dbReference type="InterPro" id="IPR004365">
    <property type="entry name" value="NA-bd_OB_tRNA"/>
</dbReference>
<evidence type="ECO:0000256" key="7">
    <source>
        <dbReference type="ARBA" id="ARBA00022840"/>
    </source>
</evidence>
<dbReference type="InterPro" id="IPR045864">
    <property type="entry name" value="aa-tRNA-synth_II/BPL/LPL"/>
</dbReference>
<dbReference type="PANTHER" id="PTHR43450">
    <property type="entry name" value="ASPARTYL-TRNA SYNTHETASE"/>
    <property type="match status" value="1"/>
</dbReference>
<dbReference type="Pfam" id="PF01336">
    <property type="entry name" value="tRNA_anti-codon"/>
    <property type="match status" value="1"/>
</dbReference>
<evidence type="ECO:0000313" key="16">
    <source>
        <dbReference type="Proteomes" id="UP001274830"/>
    </source>
</evidence>
<evidence type="ECO:0000256" key="9">
    <source>
        <dbReference type="ARBA" id="ARBA00023146"/>
    </source>
</evidence>
<dbReference type="Gene3D" id="3.30.930.10">
    <property type="entry name" value="Bira Bifunctional Protein, Domain 2"/>
    <property type="match status" value="1"/>
</dbReference>
<dbReference type="GO" id="GO:0004815">
    <property type="term" value="F:aspartate-tRNA ligase activity"/>
    <property type="evidence" value="ECO:0007669"/>
    <property type="project" value="UniProtKB-EC"/>
</dbReference>
<dbReference type="CDD" id="cd04320">
    <property type="entry name" value="AspRS_cyto_N"/>
    <property type="match status" value="1"/>
</dbReference>
<dbReference type="GO" id="GO:0017101">
    <property type="term" value="C:aminoacyl-tRNA synthetase multienzyme complex"/>
    <property type="evidence" value="ECO:0007669"/>
    <property type="project" value="TreeGrafter"/>
</dbReference>
<evidence type="ECO:0000256" key="10">
    <source>
        <dbReference type="ARBA" id="ARBA00033155"/>
    </source>
</evidence>
<evidence type="ECO:0000256" key="6">
    <source>
        <dbReference type="ARBA" id="ARBA00022741"/>
    </source>
</evidence>
<evidence type="ECO:0000256" key="4">
    <source>
        <dbReference type="ARBA" id="ARBA00022490"/>
    </source>
</evidence>
<feature type="domain" description="Aminoacyl-transfer RNA synthetases class-II family profile" evidence="14">
    <location>
        <begin position="260"/>
        <end position="581"/>
    </location>
</feature>
<dbReference type="SUPFAM" id="SSF55681">
    <property type="entry name" value="Class II aaRS and biotin synthetases"/>
    <property type="match status" value="1"/>
</dbReference>
<dbReference type="NCBIfam" id="NF003483">
    <property type="entry name" value="PRK05159.1"/>
    <property type="match status" value="1"/>
</dbReference>
<dbReference type="InterPro" id="IPR006195">
    <property type="entry name" value="aa-tRNA-synth_II"/>
</dbReference>
<comment type="caution">
    <text evidence="15">The sequence shown here is derived from an EMBL/GenBank/DDBJ whole genome shotgun (WGS) entry which is preliminary data.</text>
</comment>
<organism evidence="15 16">
    <name type="scientific">Recurvomyces mirabilis</name>
    <dbReference type="NCBI Taxonomy" id="574656"/>
    <lineage>
        <taxon>Eukaryota</taxon>
        <taxon>Fungi</taxon>
        <taxon>Dikarya</taxon>
        <taxon>Ascomycota</taxon>
        <taxon>Pezizomycotina</taxon>
        <taxon>Dothideomycetes</taxon>
        <taxon>Dothideomycetidae</taxon>
        <taxon>Mycosphaerellales</taxon>
        <taxon>Teratosphaeriaceae</taxon>
        <taxon>Recurvomyces</taxon>
    </lineage>
</organism>
<feature type="compositionally biased region" description="Basic and acidic residues" evidence="13">
    <location>
        <begin position="39"/>
        <end position="73"/>
    </location>
</feature>
<evidence type="ECO:0000256" key="1">
    <source>
        <dbReference type="ARBA" id="ARBA00004496"/>
    </source>
</evidence>
<keyword evidence="4" id="KW-0963">Cytoplasm</keyword>
<dbReference type="InterPro" id="IPR004523">
    <property type="entry name" value="Asp-tRNA_synthase_2"/>
</dbReference>
<keyword evidence="9" id="KW-0030">Aminoacyl-tRNA synthetase</keyword>
<dbReference type="SUPFAM" id="SSF50249">
    <property type="entry name" value="Nucleic acid-binding proteins"/>
    <property type="match status" value="1"/>
</dbReference>
<keyword evidence="16" id="KW-1185">Reference proteome</keyword>
<dbReference type="Proteomes" id="UP001274830">
    <property type="component" value="Unassembled WGS sequence"/>
</dbReference>
<evidence type="ECO:0000313" key="15">
    <source>
        <dbReference type="EMBL" id="KAK3674355.1"/>
    </source>
</evidence>
<keyword evidence="8" id="KW-0648">Protein biosynthesis</keyword>
<evidence type="ECO:0000256" key="12">
    <source>
        <dbReference type="ARBA" id="ARBA00070516"/>
    </source>
</evidence>
<evidence type="ECO:0000256" key="2">
    <source>
        <dbReference type="ARBA" id="ARBA00005312"/>
    </source>
</evidence>
<evidence type="ECO:0000256" key="3">
    <source>
        <dbReference type="ARBA" id="ARBA00012841"/>
    </source>
</evidence>
<evidence type="ECO:0000259" key="14">
    <source>
        <dbReference type="PROSITE" id="PS50862"/>
    </source>
</evidence>
<dbReference type="HAMAP" id="MF_02075">
    <property type="entry name" value="Asp_tRNA_synth_type2"/>
    <property type="match status" value="1"/>
</dbReference>
<dbReference type="PRINTS" id="PR01042">
    <property type="entry name" value="TRNASYNTHASP"/>
</dbReference>
<dbReference type="InterPro" id="IPR004364">
    <property type="entry name" value="Aa-tRNA-synt_II"/>
</dbReference>
<dbReference type="Gene3D" id="2.40.50.140">
    <property type="entry name" value="Nucleic acid-binding proteins"/>
    <property type="match status" value="1"/>
</dbReference>
<feature type="region of interest" description="Disordered" evidence="13">
    <location>
        <begin position="1"/>
        <end position="89"/>
    </location>
</feature>
<keyword evidence="7" id="KW-0067">ATP-binding</keyword>
<evidence type="ECO:0000256" key="13">
    <source>
        <dbReference type="SAM" id="MobiDB-lite"/>
    </source>
</evidence>
<comment type="similarity">
    <text evidence="2">Belongs to the class-II aminoacyl-tRNA synthetase family. Type 2 subfamily.</text>
</comment>
<dbReference type="GO" id="GO:0003723">
    <property type="term" value="F:RNA binding"/>
    <property type="evidence" value="ECO:0007669"/>
    <property type="project" value="TreeGrafter"/>
</dbReference>
<keyword evidence="6" id="KW-0547">Nucleotide-binding</keyword>
<dbReference type="InterPro" id="IPR012340">
    <property type="entry name" value="NA-bd_OB-fold"/>
</dbReference>
<dbReference type="GO" id="GO:0005829">
    <property type="term" value="C:cytosol"/>
    <property type="evidence" value="ECO:0007669"/>
    <property type="project" value="TreeGrafter"/>
</dbReference>
<reference evidence="15" key="1">
    <citation type="submission" date="2023-07" db="EMBL/GenBank/DDBJ databases">
        <title>Black Yeasts Isolated from many extreme environments.</title>
        <authorList>
            <person name="Coleine C."/>
            <person name="Stajich J.E."/>
            <person name="Selbmann L."/>
        </authorList>
    </citation>
    <scope>NUCLEOTIDE SEQUENCE</scope>
    <source>
        <strain evidence="15">CCFEE 5485</strain>
    </source>
</reference>
<evidence type="ECO:0000256" key="8">
    <source>
        <dbReference type="ARBA" id="ARBA00022917"/>
    </source>
</evidence>
<dbReference type="InterPro" id="IPR002312">
    <property type="entry name" value="Asp/Asn-tRNA-synth_IIb"/>
</dbReference>
<comment type="subcellular location">
    <subcellularLocation>
        <location evidence="1">Cytoplasm</location>
    </subcellularLocation>
</comment>
<name>A0AAE0WMC0_9PEZI</name>
<dbReference type="NCBIfam" id="TIGR00458">
    <property type="entry name" value="aspS_nondisc"/>
    <property type="match status" value="1"/>
</dbReference>
<accession>A0AAE0WMC0</accession>
<dbReference type="PANTHER" id="PTHR43450:SF1">
    <property type="entry name" value="ASPARTATE--TRNA LIGASE, CYTOPLASMIC"/>
    <property type="match status" value="1"/>
</dbReference>
<dbReference type="Pfam" id="PF00152">
    <property type="entry name" value="tRNA-synt_2"/>
    <property type="match status" value="1"/>
</dbReference>
<dbReference type="CDD" id="cd00776">
    <property type="entry name" value="AsxRS_core"/>
    <property type="match status" value="1"/>
</dbReference>
<dbReference type="EC" id="6.1.1.12" evidence="3"/>
<evidence type="ECO:0000256" key="11">
    <source>
        <dbReference type="ARBA" id="ARBA00047904"/>
    </source>
</evidence>
<dbReference type="EMBL" id="JAUTXT010000020">
    <property type="protein sequence ID" value="KAK3674355.1"/>
    <property type="molecule type" value="Genomic_DNA"/>
</dbReference>
<sequence>MSENAQPNERVIPLTKPPAEGAAEGEGEKGPSKSALKKAAKDKEKAEKAAKRKAAEDAQKKEQEANDVSKNDYGDLDVDGAWPEDFPGEDKVPYVELGDLEEYFKDTSKMDAPGGPHITFRARVENARSQSAKLAFLVFKKGTATIQAVVAASEELSRQMVKFASSIPAESYVLVHALVKQPKEAVKSTTIQNLEVHVKKLYIEGKAKAQLPMQVADAERAIPVEGEEETSEEGRPIVTLNTRLNNRVIDLRAKHNQAIFKIKYNIKKLFMEFLDARDFIGIDTPRLLGSASEGGANVFEVKYFDRQAFLAQSPQLYKQMLVAAGLERVFESGPVFRAENSNTARHLTEFTGLDLEMAFSHDYHEVVSLLEELMLHIFNGLRQNCKRETDLVRSIYHVEDFKLPEAGKVPRLKFPEGIKMLRDAGEEIGDFDDLSTPQEKRLGALVLEKYGSDFYVLDQYPLAIRPFYTMPTTQTRASYDPANPNAGYSNSYDFFMRGQEIMSGAQRIHEAEFLAKRMREHDAKVDPESAGLKDYVAAFEAGAPKHAGGGIGLERIVMLWLGLPNVRLASLFPRDPGRLTP</sequence>
<dbReference type="PROSITE" id="PS50862">
    <property type="entry name" value="AA_TRNA_LIGASE_II"/>
    <property type="match status" value="1"/>
</dbReference>
<protein>
    <recommendedName>
        <fullName evidence="12">Probable aspartate--tRNA ligase, cytoplasmic</fullName>
        <ecNumber evidence="3">6.1.1.12</ecNumber>
    </recommendedName>
    <alternativeName>
        <fullName evidence="10">Aspartyl-tRNA synthetase</fullName>
    </alternativeName>
</protein>
<dbReference type="AlphaFoldDB" id="A0AAE0WMC0"/>